<evidence type="ECO:0000313" key="10">
    <source>
        <dbReference type="Proteomes" id="UP001139887"/>
    </source>
</evidence>
<dbReference type="OrthoDB" id="5957327at2759"/>
<evidence type="ECO:0000256" key="3">
    <source>
        <dbReference type="ARBA" id="ARBA00022763"/>
    </source>
</evidence>
<dbReference type="GO" id="GO:0005524">
    <property type="term" value="F:ATP binding"/>
    <property type="evidence" value="ECO:0007669"/>
    <property type="project" value="UniProtKB-KW"/>
</dbReference>
<keyword evidence="2" id="KW-0547">Nucleotide-binding</keyword>
<dbReference type="GO" id="GO:0005657">
    <property type="term" value="C:replication fork"/>
    <property type="evidence" value="ECO:0007669"/>
    <property type="project" value="TreeGrafter"/>
</dbReference>
<evidence type="ECO:0000256" key="7">
    <source>
        <dbReference type="ARBA" id="ARBA00040674"/>
    </source>
</evidence>
<protein>
    <recommendedName>
        <fullName evidence="7">DNA repair protein RAD51 homolog 3</fullName>
    </recommendedName>
</protein>
<evidence type="ECO:0000256" key="2">
    <source>
        <dbReference type="ARBA" id="ARBA00022741"/>
    </source>
</evidence>
<keyword evidence="10" id="KW-1185">Reference proteome</keyword>
<dbReference type="GO" id="GO:0008821">
    <property type="term" value="F:crossover junction DNA endonuclease activity"/>
    <property type="evidence" value="ECO:0007669"/>
    <property type="project" value="TreeGrafter"/>
</dbReference>
<keyword evidence="5" id="KW-0234">DNA repair</keyword>
<dbReference type="GO" id="GO:0033063">
    <property type="term" value="C:Rad51B-Rad51C-Rad51D-XRCC2 complex"/>
    <property type="evidence" value="ECO:0007669"/>
    <property type="project" value="TreeGrafter"/>
</dbReference>
<evidence type="ECO:0000256" key="4">
    <source>
        <dbReference type="ARBA" id="ARBA00022840"/>
    </source>
</evidence>
<dbReference type="InterPro" id="IPR013632">
    <property type="entry name" value="Rad51_C"/>
</dbReference>
<dbReference type="PROSITE" id="PS50162">
    <property type="entry name" value="RECA_2"/>
    <property type="match status" value="1"/>
</dbReference>
<dbReference type="PANTHER" id="PTHR46239">
    <property type="entry name" value="DNA REPAIR PROTEIN RAD51 HOMOLOG 3 RAD51C"/>
    <property type="match status" value="1"/>
</dbReference>
<comment type="subcellular location">
    <subcellularLocation>
        <location evidence="1">Nucleus</location>
    </subcellularLocation>
</comment>
<dbReference type="GO" id="GO:0000707">
    <property type="term" value="P:meiotic DNA recombinase assembly"/>
    <property type="evidence" value="ECO:0007669"/>
    <property type="project" value="TreeGrafter"/>
</dbReference>
<dbReference type="GO" id="GO:0033065">
    <property type="term" value="C:Rad51C-XRCC3 complex"/>
    <property type="evidence" value="ECO:0007669"/>
    <property type="project" value="TreeGrafter"/>
</dbReference>
<dbReference type="AlphaFoldDB" id="A0A9W8I8S6"/>
<comment type="caution">
    <text evidence="9">The sequence shown here is derived from an EMBL/GenBank/DDBJ whole genome shotgun (WGS) entry which is preliminary data.</text>
</comment>
<dbReference type="InterPro" id="IPR020588">
    <property type="entry name" value="RecA_ATP-bd"/>
</dbReference>
<reference evidence="9" key="1">
    <citation type="submission" date="2022-07" db="EMBL/GenBank/DDBJ databases">
        <title>Phylogenomic reconstructions and comparative analyses of Kickxellomycotina fungi.</title>
        <authorList>
            <person name="Reynolds N.K."/>
            <person name="Stajich J.E."/>
            <person name="Barry K."/>
            <person name="Grigoriev I.V."/>
            <person name="Crous P."/>
            <person name="Smith M.E."/>
        </authorList>
    </citation>
    <scope>NUCLEOTIDE SEQUENCE</scope>
    <source>
        <strain evidence="9">NRRL 1566</strain>
    </source>
</reference>
<proteinExistence type="predicted"/>
<evidence type="ECO:0000256" key="6">
    <source>
        <dbReference type="ARBA" id="ARBA00023242"/>
    </source>
</evidence>
<dbReference type="GO" id="GO:0000400">
    <property type="term" value="F:four-way junction DNA binding"/>
    <property type="evidence" value="ECO:0007669"/>
    <property type="project" value="TreeGrafter"/>
</dbReference>
<evidence type="ECO:0000256" key="1">
    <source>
        <dbReference type="ARBA" id="ARBA00004123"/>
    </source>
</evidence>
<dbReference type="InterPro" id="IPR052093">
    <property type="entry name" value="HR_Repair_Mediator"/>
</dbReference>
<dbReference type="InterPro" id="IPR027417">
    <property type="entry name" value="P-loop_NTPase"/>
</dbReference>
<name>A0A9W8I8S6_9FUNG</name>
<dbReference type="Pfam" id="PF08423">
    <property type="entry name" value="Rad51"/>
    <property type="match status" value="1"/>
</dbReference>
<gene>
    <name evidence="9" type="primary">RAD51C</name>
    <name evidence="9" type="ORF">IWW36_001465</name>
</gene>
<organism evidence="9 10">
    <name type="scientific">Coemansia brasiliensis</name>
    <dbReference type="NCBI Taxonomy" id="2650707"/>
    <lineage>
        <taxon>Eukaryota</taxon>
        <taxon>Fungi</taxon>
        <taxon>Fungi incertae sedis</taxon>
        <taxon>Zoopagomycota</taxon>
        <taxon>Kickxellomycotina</taxon>
        <taxon>Kickxellomycetes</taxon>
        <taxon>Kickxellales</taxon>
        <taxon>Kickxellaceae</taxon>
        <taxon>Coemansia</taxon>
    </lineage>
</organism>
<accession>A0A9W8I8S6</accession>
<dbReference type="PANTHER" id="PTHR46239:SF1">
    <property type="entry name" value="DNA REPAIR PROTEIN RAD51 HOMOLOG 3"/>
    <property type="match status" value="1"/>
</dbReference>
<keyword evidence="6" id="KW-0539">Nucleus</keyword>
<evidence type="ECO:0000313" key="9">
    <source>
        <dbReference type="EMBL" id="KAJ2850941.1"/>
    </source>
</evidence>
<dbReference type="GO" id="GO:0007131">
    <property type="term" value="P:reciprocal meiotic recombination"/>
    <property type="evidence" value="ECO:0007669"/>
    <property type="project" value="TreeGrafter"/>
</dbReference>
<dbReference type="SUPFAM" id="SSF52540">
    <property type="entry name" value="P-loop containing nucleoside triphosphate hydrolases"/>
    <property type="match status" value="1"/>
</dbReference>
<keyword evidence="3" id="KW-0227">DNA damage</keyword>
<dbReference type="EMBL" id="JANBUW010000020">
    <property type="protein sequence ID" value="KAJ2850941.1"/>
    <property type="molecule type" value="Genomic_DNA"/>
</dbReference>
<sequence length="289" mass="31078">MPRPVLSLCAPTSILSQLIQDGYHTVSDIDASQRPPALPAVKPPQPAQSAWSLACQLHAQPYFSTYIPELDTLLGGRGLPLGEVCELVAYPASEIASLCLRLCLAIQMPPGNKCAVYVDTTGSFSQSVARKAANAFSSQQSAVSSDSLLENIRVLRIHSADELHALLVAIDEQIIPNVGLLLINSITWPFIASLDIFRRQSMHAEVAKLLAQIARKHKIGVVVVSHAKSDSSLLAKPEPMDGSVWTEISANSLAIHHSPLTKNMCISLTHSSTYPAGMQGLPLDTLNFC</sequence>
<dbReference type="GO" id="GO:0140664">
    <property type="term" value="F:ATP-dependent DNA damage sensor activity"/>
    <property type="evidence" value="ECO:0007669"/>
    <property type="project" value="InterPro"/>
</dbReference>
<evidence type="ECO:0000259" key="8">
    <source>
        <dbReference type="PROSITE" id="PS50162"/>
    </source>
</evidence>
<feature type="domain" description="RecA family profile 1" evidence="8">
    <location>
        <begin position="59"/>
        <end position="227"/>
    </location>
</feature>
<keyword evidence="4" id="KW-0067">ATP-binding</keyword>
<dbReference type="Gene3D" id="3.40.50.300">
    <property type="entry name" value="P-loop containing nucleotide triphosphate hydrolases"/>
    <property type="match status" value="1"/>
</dbReference>
<evidence type="ECO:0000256" key="5">
    <source>
        <dbReference type="ARBA" id="ARBA00023204"/>
    </source>
</evidence>
<dbReference type="Proteomes" id="UP001139887">
    <property type="component" value="Unassembled WGS sequence"/>
</dbReference>